<dbReference type="AlphaFoldDB" id="A0A0N1H425"/>
<comment type="caution">
    <text evidence="3">The sequence shown here is derived from an EMBL/GenBank/DDBJ whole genome shotgun (WGS) entry which is preliminary data.</text>
</comment>
<keyword evidence="2" id="KW-0472">Membrane</keyword>
<feature type="region of interest" description="Disordered" evidence="1">
    <location>
        <begin position="1"/>
        <end position="56"/>
    </location>
</feature>
<keyword evidence="2" id="KW-1133">Transmembrane helix</keyword>
<evidence type="ECO:0000313" key="3">
    <source>
        <dbReference type="EMBL" id="KPI36637.1"/>
    </source>
</evidence>
<dbReference type="EMBL" id="LFJN01000029">
    <property type="protein sequence ID" value="KPI36637.1"/>
    <property type="molecule type" value="Genomic_DNA"/>
</dbReference>
<gene>
    <name evidence="3" type="ORF">AB675_10007</name>
</gene>
<evidence type="ECO:0000256" key="1">
    <source>
        <dbReference type="SAM" id="MobiDB-lite"/>
    </source>
</evidence>
<feature type="compositionally biased region" description="Low complexity" evidence="1">
    <location>
        <begin position="320"/>
        <end position="329"/>
    </location>
</feature>
<proteinExistence type="predicted"/>
<keyword evidence="2" id="KW-0812">Transmembrane</keyword>
<dbReference type="GeneID" id="28730624"/>
<keyword evidence="4" id="KW-1185">Reference proteome</keyword>
<accession>A0A0N1H425</accession>
<feature type="compositionally biased region" description="Basic and acidic residues" evidence="1">
    <location>
        <begin position="26"/>
        <end position="56"/>
    </location>
</feature>
<name>A0A0N1H425_9EURO</name>
<protein>
    <submittedName>
        <fullName evidence="3">Uncharacterized protein</fullName>
    </submittedName>
</protein>
<evidence type="ECO:0000313" key="4">
    <source>
        <dbReference type="Proteomes" id="UP000038010"/>
    </source>
</evidence>
<sequence>MSQHSSPEAAPSPTPGSRRRVSRYSTPERQHYDELTAESLRESSEEASRLRKQCDETQAELDRSKIALHKQIKPLQDSVSQLEHRCKDLEDEKAGLEGLIQRMKAAQHKSDLNADEQTKQLKDFEQRVSDLLEELQGHQHNGEELRRLRDVEAEYMQVLEEAARKREDVRSEGSQALYTISGINEYYHNARHQIDEHYQSVRQQLHEDLNLPGEDQLQENAAEQAELNAQVKLNASLAKRIRANHDEWERELSIEPEPRLRQVSLHDELEAMGDLETEAEAQPESETKSPAESETQAPEEAEAAAPTTPPPPEATKMPGSSPTSSTSSDRSARRRALPAPLRLPKRNSSTRRPPPGNLARPATISREPSPDSRPLTPGNLVEPLRQHVKRFEANPRAPFHIALQSATIRAPEASTMHDGHVVMEVEEEEVVAESEQDSKPFSPLSDSDFSRFGFPLPPEHNLQFFGVSWEVSAPKSEPEGLPEAKYGDHTLPLRLQWFLVFFTAILCLLVLAAASYIAMSAWEVRQAWIDANNMRYRRQYVWEWNHSVWRASWWDWLVYWMIKQLGLYETVYRHPVLNA</sequence>
<feature type="transmembrane region" description="Helical" evidence="2">
    <location>
        <begin position="497"/>
        <end position="519"/>
    </location>
</feature>
<feature type="region of interest" description="Disordered" evidence="1">
    <location>
        <begin position="277"/>
        <end position="379"/>
    </location>
</feature>
<evidence type="ECO:0000256" key="2">
    <source>
        <dbReference type="SAM" id="Phobius"/>
    </source>
</evidence>
<dbReference type="VEuPathDB" id="FungiDB:AB675_10007"/>
<dbReference type="RefSeq" id="XP_017996600.1">
    <property type="nucleotide sequence ID" value="XM_018138744.1"/>
</dbReference>
<reference evidence="3 4" key="1">
    <citation type="submission" date="2015-06" db="EMBL/GenBank/DDBJ databases">
        <title>Draft genome of the ant-associated black yeast Phialophora attae CBS 131958.</title>
        <authorList>
            <person name="Moreno L.F."/>
            <person name="Stielow B.J."/>
            <person name="de Hoog S."/>
            <person name="Vicente V.A."/>
            <person name="Weiss V.A."/>
            <person name="de Vries M."/>
            <person name="Cruz L.M."/>
            <person name="Souza E.M."/>
        </authorList>
    </citation>
    <scope>NUCLEOTIDE SEQUENCE [LARGE SCALE GENOMIC DNA]</scope>
    <source>
        <strain evidence="3 4">CBS 131958</strain>
    </source>
</reference>
<dbReference type="Proteomes" id="UP000038010">
    <property type="component" value="Unassembled WGS sequence"/>
</dbReference>
<organism evidence="3 4">
    <name type="scientific">Cyphellophora attinorum</name>
    <dbReference type="NCBI Taxonomy" id="1664694"/>
    <lineage>
        <taxon>Eukaryota</taxon>
        <taxon>Fungi</taxon>
        <taxon>Dikarya</taxon>
        <taxon>Ascomycota</taxon>
        <taxon>Pezizomycotina</taxon>
        <taxon>Eurotiomycetes</taxon>
        <taxon>Chaetothyriomycetidae</taxon>
        <taxon>Chaetothyriales</taxon>
        <taxon>Cyphellophoraceae</taxon>
        <taxon>Cyphellophora</taxon>
    </lineage>
</organism>